<dbReference type="GO" id="GO:0003887">
    <property type="term" value="F:DNA-directed DNA polymerase activity"/>
    <property type="evidence" value="ECO:0007669"/>
    <property type="project" value="UniProtKB-UniRule"/>
</dbReference>
<feature type="binding site" evidence="15">
    <location>
        <position position="9"/>
    </location>
    <ligand>
        <name>Mg(2+)</name>
        <dbReference type="ChEBI" id="CHEBI:18420"/>
    </ligand>
</feature>
<dbReference type="Proteomes" id="UP000092403">
    <property type="component" value="Unassembled WGS sequence"/>
</dbReference>
<dbReference type="PATRIC" id="fig|1706436.3.peg.33"/>
<dbReference type="HAMAP" id="MF_01113">
    <property type="entry name" value="DNApol_IV"/>
    <property type="match status" value="1"/>
</dbReference>
<keyword evidence="4 15" id="KW-0963">Cytoplasm</keyword>
<dbReference type="EMBL" id="LNJC01000010">
    <property type="protein sequence ID" value="KYC50644.1"/>
    <property type="molecule type" value="Genomic_DNA"/>
</dbReference>
<evidence type="ECO:0000256" key="3">
    <source>
        <dbReference type="ARBA" id="ARBA00022457"/>
    </source>
</evidence>
<accession>A0A150J129</accession>
<dbReference type="AlphaFoldDB" id="A0A150IMS9"/>
<evidence type="ECO:0000256" key="4">
    <source>
        <dbReference type="ARBA" id="ARBA00022490"/>
    </source>
</evidence>
<evidence type="ECO:0000256" key="12">
    <source>
        <dbReference type="ARBA" id="ARBA00023125"/>
    </source>
</evidence>
<reference evidence="20 21" key="1">
    <citation type="journal article" date="2016" name="ISME J.">
        <title>Chasing the elusive Euryarchaeota class WSA2: genomes reveal a uniquely fastidious methyl-reducing methanogen.</title>
        <authorList>
            <person name="Nobu M.K."/>
            <person name="Narihiro T."/>
            <person name="Kuroda K."/>
            <person name="Mei R."/>
            <person name="Liu W.T."/>
        </authorList>
    </citation>
    <scope>NUCLEOTIDE SEQUENCE [LARGE SCALE GENOMIC DNA]</scope>
    <source>
        <strain evidence="17">B03fssc0709_Meth_Bin005</strain>
        <strain evidence="18">B15fssc0709_Meth_Bin003</strain>
        <strain evidence="19">BMIXfssc0709_Meth_Bin006</strain>
    </source>
</reference>
<protein>
    <recommendedName>
        <fullName evidence="15">DNA polymerase IV</fullName>
        <shortName evidence="15">Pol IV</shortName>
        <ecNumber evidence="15">2.7.7.7</ecNumber>
    </recommendedName>
</protein>
<gene>
    <name evidence="15 17" type="primary">dbh</name>
    <name evidence="17" type="ORF">APG10_00033</name>
    <name evidence="18" type="ORF">APG11_00585</name>
    <name evidence="19" type="ORF">APG12_00668</name>
</gene>
<dbReference type="Pfam" id="PF00817">
    <property type="entry name" value="IMS"/>
    <property type="match status" value="1"/>
</dbReference>
<dbReference type="InterPro" id="IPR050116">
    <property type="entry name" value="DNA_polymerase-Y"/>
</dbReference>
<dbReference type="Gene3D" id="3.30.70.270">
    <property type="match status" value="1"/>
</dbReference>
<keyword evidence="13 15" id="KW-0234">DNA repair</keyword>
<dbReference type="PANTHER" id="PTHR11076:SF33">
    <property type="entry name" value="DNA POLYMERASE KAPPA"/>
    <property type="match status" value="1"/>
</dbReference>
<organism evidence="17 21">
    <name type="scientific">Candidatus Methanofastidiosum methylothiophilum</name>
    <dbReference type="NCBI Taxonomy" id="1705564"/>
    <lineage>
        <taxon>Archaea</taxon>
        <taxon>Methanobacteriati</taxon>
        <taxon>Methanobacteriota</taxon>
        <taxon>Stenosarchaea group</taxon>
        <taxon>Candidatus Methanofastidiosia</taxon>
        <taxon>Candidatus Methanofastidiosales</taxon>
        <taxon>Candidatus Methanofastidiosaceae</taxon>
        <taxon>Candidatus Methanofastidiosum</taxon>
    </lineage>
</organism>
<dbReference type="InterPro" id="IPR043128">
    <property type="entry name" value="Rev_trsase/Diguanyl_cyclase"/>
</dbReference>
<dbReference type="InterPro" id="IPR036775">
    <property type="entry name" value="DNA_pol_Y-fam_lit_finger_sf"/>
</dbReference>
<dbReference type="GO" id="GO:0003684">
    <property type="term" value="F:damaged DNA binding"/>
    <property type="evidence" value="ECO:0007669"/>
    <property type="project" value="InterPro"/>
</dbReference>
<feature type="site" description="Substrate discrimination" evidence="15">
    <location>
        <position position="14"/>
    </location>
</feature>
<evidence type="ECO:0000313" key="18">
    <source>
        <dbReference type="EMBL" id="KYC48117.1"/>
    </source>
</evidence>
<feature type="binding site" evidence="15">
    <location>
        <position position="109"/>
    </location>
    <ligand>
        <name>Mg(2+)</name>
        <dbReference type="ChEBI" id="CHEBI:18420"/>
    </ligand>
</feature>
<evidence type="ECO:0000313" key="20">
    <source>
        <dbReference type="Proteomes" id="UP000091929"/>
    </source>
</evidence>
<dbReference type="PANTHER" id="PTHR11076">
    <property type="entry name" value="DNA REPAIR POLYMERASE UMUC / TRANSFERASE FAMILY MEMBER"/>
    <property type="match status" value="1"/>
</dbReference>
<dbReference type="Proteomes" id="UP000092401">
    <property type="component" value="Unassembled WGS sequence"/>
</dbReference>
<accession>A0A150IT06</accession>
<evidence type="ECO:0000256" key="14">
    <source>
        <dbReference type="ARBA" id="ARBA00049244"/>
    </source>
</evidence>
<keyword evidence="12 15" id="KW-0238">DNA-binding</keyword>
<evidence type="ECO:0000256" key="8">
    <source>
        <dbReference type="ARBA" id="ARBA00022723"/>
    </source>
</evidence>
<comment type="function">
    <text evidence="15">Poorly processive, error-prone DNA polymerase involved in untargeted mutagenesis. Copies undamaged DNA at stalled replication forks, which arise in vivo from mismatched or misaligned primer ends. These misaligned primers can be extended by PolIV. Exhibits no 3'-5' exonuclease (proofreading) activity. May be involved in translesional synthesis.</text>
</comment>
<comment type="cofactor">
    <cofactor evidence="15">
        <name>Mg(2+)</name>
        <dbReference type="ChEBI" id="CHEBI:18420"/>
    </cofactor>
    <text evidence="15">Binds 2 magnesium ions per subunit.</text>
</comment>
<dbReference type="GO" id="GO:0042276">
    <property type="term" value="P:error-prone translesion synthesis"/>
    <property type="evidence" value="ECO:0007669"/>
    <property type="project" value="TreeGrafter"/>
</dbReference>
<dbReference type="EMBL" id="LNGF01000010">
    <property type="protein sequence ID" value="KYC48117.1"/>
    <property type="molecule type" value="Genomic_DNA"/>
</dbReference>
<dbReference type="CDD" id="cd03586">
    <property type="entry name" value="PolY_Pol_IV_kappa"/>
    <property type="match status" value="1"/>
</dbReference>
<name>A0A150IMS9_9EURY</name>
<evidence type="ECO:0000256" key="13">
    <source>
        <dbReference type="ARBA" id="ARBA00023204"/>
    </source>
</evidence>
<feature type="active site" evidence="15">
    <location>
        <position position="110"/>
    </location>
</feature>
<dbReference type="PATRIC" id="fig|1706437.3.peg.590"/>
<dbReference type="SUPFAM" id="SSF56672">
    <property type="entry name" value="DNA/RNA polymerases"/>
    <property type="match status" value="1"/>
</dbReference>
<accession>A0A150IMS9</accession>
<dbReference type="InterPro" id="IPR053848">
    <property type="entry name" value="IMS_HHH_1"/>
</dbReference>
<sequence length="360" mass="41039">MARIILHVDLDSFYASVEENRDNKIRGKPIVICVYSGRNDNSGAVSTSNYKARELGIKAGMPIILAKRIAKGKDVVFLPVDMEYYREVSERIMDLLEEESNIIEQVSIDEAYLDVTKSSEGNWDKAIQIANKIKDKIKSQENLTVSIGIASNKFVAKMASDFQKPNGLTLVKEEEKIRFLQNLKVSKLHGIGEKTTKLLSEIGIETARDLSLYELKELEEVFGKNKAKLLHDKSLGIDDSPVEPREKKQLSRIGTLKDDTNDKDIIYQKLLELSKDMDQRIIKNNVSFRTVSLITIDTELKTQTKSETIPQTKDIQKVISISKRLLEDYLEENPDKKLRRVGIRISNLEFSRSQKTLDEF</sequence>
<evidence type="ECO:0000259" key="16">
    <source>
        <dbReference type="PROSITE" id="PS50173"/>
    </source>
</evidence>
<evidence type="ECO:0000256" key="2">
    <source>
        <dbReference type="ARBA" id="ARBA00010945"/>
    </source>
</evidence>
<evidence type="ECO:0000256" key="1">
    <source>
        <dbReference type="ARBA" id="ARBA00004496"/>
    </source>
</evidence>
<dbReference type="GO" id="GO:0000287">
    <property type="term" value="F:magnesium ion binding"/>
    <property type="evidence" value="ECO:0007669"/>
    <property type="project" value="UniProtKB-UniRule"/>
</dbReference>
<evidence type="ECO:0000256" key="11">
    <source>
        <dbReference type="ARBA" id="ARBA00022932"/>
    </source>
</evidence>
<comment type="catalytic activity">
    <reaction evidence="14 15">
        <text>DNA(n) + a 2'-deoxyribonucleoside 5'-triphosphate = DNA(n+1) + diphosphate</text>
        <dbReference type="Rhea" id="RHEA:22508"/>
        <dbReference type="Rhea" id="RHEA-COMP:17339"/>
        <dbReference type="Rhea" id="RHEA-COMP:17340"/>
        <dbReference type="ChEBI" id="CHEBI:33019"/>
        <dbReference type="ChEBI" id="CHEBI:61560"/>
        <dbReference type="ChEBI" id="CHEBI:173112"/>
        <dbReference type="EC" id="2.7.7.7"/>
    </reaction>
</comment>
<dbReference type="Proteomes" id="UP000091929">
    <property type="component" value="Unassembled WGS sequence"/>
</dbReference>
<dbReference type="PATRIC" id="fig|1706438.3.peg.669"/>
<evidence type="ECO:0000256" key="9">
    <source>
        <dbReference type="ARBA" id="ARBA00022763"/>
    </source>
</evidence>
<dbReference type="InterPro" id="IPR017961">
    <property type="entry name" value="DNA_pol_Y-fam_little_finger"/>
</dbReference>
<keyword evidence="10 15" id="KW-0460">Magnesium</keyword>
<dbReference type="Gene3D" id="3.30.1490.100">
    <property type="entry name" value="DNA polymerase, Y-family, little finger domain"/>
    <property type="match status" value="1"/>
</dbReference>
<keyword evidence="3 15" id="KW-0515">Mutator protein</keyword>
<dbReference type="NCBIfam" id="NF002677">
    <property type="entry name" value="PRK02406.1"/>
    <property type="match status" value="1"/>
</dbReference>
<dbReference type="SUPFAM" id="SSF100879">
    <property type="entry name" value="Lesion bypass DNA polymerase (Y-family), little finger domain"/>
    <property type="match status" value="1"/>
</dbReference>
<evidence type="ECO:0000256" key="5">
    <source>
        <dbReference type="ARBA" id="ARBA00022679"/>
    </source>
</evidence>
<dbReference type="EC" id="2.7.7.7" evidence="15"/>
<keyword evidence="7 15" id="KW-0235">DNA replication</keyword>
<dbReference type="GO" id="GO:0006261">
    <property type="term" value="P:DNA-templated DNA replication"/>
    <property type="evidence" value="ECO:0007669"/>
    <property type="project" value="UniProtKB-UniRule"/>
</dbReference>
<dbReference type="GO" id="GO:0006281">
    <property type="term" value="P:DNA repair"/>
    <property type="evidence" value="ECO:0007669"/>
    <property type="project" value="UniProtKB-UniRule"/>
</dbReference>
<dbReference type="Pfam" id="PF21999">
    <property type="entry name" value="IMS_HHH_1"/>
    <property type="match status" value="1"/>
</dbReference>
<proteinExistence type="inferred from homology"/>
<evidence type="ECO:0000256" key="6">
    <source>
        <dbReference type="ARBA" id="ARBA00022695"/>
    </source>
</evidence>
<evidence type="ECO:0000256" key="15">
    <source>
        <dbReference type="HAMAP-Rule" id="MF_01113"/>
    </source>
</evidence>
<keyword evidence="5 15" id="KW-0808">Transferase</keyword>
<dbReference type="EMBL" id="LNGE01000001">
    <property type="protein sequence ID" value="KYC46331.1"/>
    <property type="molecule type" value="Genomic_DNA"/>
</dbReference>
<comment type="subcellular location">
    <subcellularLocation>
        <location evidence="1 15">Cytoplasm</location>
    </subcellularLocation>
</comment>
<dbReference type="Pfam" id="PF11799">
    <property type="entry name" value="IMS_C"/>
    <property type="match status" value="1"/>
</dbReference>
<comment type="caution">
    <text evidence="17">The sequence shown here is derived from an EMBL/GenBank/DDBJ whole genome shotgun (WGS) entry which is preliminary data.</text>
</comment>
<keyword evidence="9 15" id="KW-0227">DNA damage</keyword>
<keyword evidence="11 15" id="KW-0239">DNA-directed DNA polymerase</keyword>
<dbReference type="Gene3D" id="1.10.150.20">
    <property type="entry name" value="5' to 3' exonuclease, C-terminal subdomain"/>
    <property type="match status" value="1"/>
</dbReference>
<comment type="subunit">
    <text evidence="15">Monomer.</text>
</comment>
<dbReference type="GO" id="GO:0005737">
    <property type="term" value="C:cytoplasm"/>
    <property type="evidence" value="ECO:0007669"/>
    <property type="project" value="UniProtKB-SubCell"/>
</dbReference>
<dbReference type="Gene3D" id="3.40.1170.60">
    <property type="match status" value="1"/>
</dbReference>
<evidence type="ECO:0000313" key="17">
    <source>
        <dbReference type="EMBL" id="KYC46331.1"/>
    </source>
</evidence>
<comment type="similarity">
    <text evidence="2 15">Belongs to the DNA polymerase type-Y family.</text>
</comment>
<keyword evidence="8 15" id="KW-0479">Metal-binding</keyword>
<evidence type="ECO:0000313" key="21">
    <source>
        <dbReference type="Proteomes" id="UP000092401"/>
    </source>
</evidence>
<evidence type="ECO:0000256" key="7">
    <source>
        <dbReference type="ARBA" id="ARBA00022705"/>
    </source>
</evidence>
<evidence type="ECO:0000256" key="10">
    <source>
        <dbReference type="ARBA" id="ARBA00022842"/>
    </source>
</evidence>
<dbReference type="PROSITE" id="PS50173">
    <property type="entry name" value="UMUC"/>
    <property type="match status" value="1"/>
</dbReference>
<dbReference type="InterPro" id="IPR043502">
    <property type="entry name" value="DNA/RNA_pol_sf"/>
</dbReference>
<keyword evidence="6 15" id="KW-0548">Nucleotidyltransferase</keyword>
<evidence type="ECO:0000313" key="19">
    <source>
        <dbReference type="EMBL" id="KYC50644.1"/>
    </source>
</evidence>
<feature type="domain" description="UmuC" evidence="16">
    <location>
        <begin position="5"/>
        <end position="192"/>
    </location>
</feature>
<dbReference type="InterPro" id="IPR001126">
    <property type="entry name" value="UmuC"/>
</dbReference>
<dbReference type="InterPro" id="IPR022880">
    <property type="entry name" value="DNApol_IV"/>
</dbReference>